<comment type="caution">
    <text evidence="2">The sequence shown here is derived from an EMBL/GenBank/DDBJ whole genome shotgun (WGS) entry which is preliminary data.</text>
</comment>
<evidence type="ECO:0000313" key="3">
    <source>
        <dbReference type="Proteomes" id="UP000025947"/>
    </source>
</evidence>
<reference evidence="2 3" key="1">
    <citation type="submission" date="2014-04" db="EMBL/GenBank/DDBJ databases">
        <title>The Genome Sequence of Mycobacterium tuberculosis TKK-01-0051.</title>
        <authorList>
            <consortium name="The Broad Institute Genomics Platform"/>
            <consortium name="The Broad Institute Genome Sequencing Center for Infectious Disease"/>
            <person name="Earl A.M."/>
            <person name="Cohen K."/>
            <person name="Pym A."/>
            <person name="Bishai W."/>
            <person name="Maharaj K."/>
            <person name="Desjardins C."/>
            <person name="Abeel T."/>
            <person name="Young S."/>
            <person name="Zeng Q."/>
            <person name="Gargeya S."/>
            <person name="Abouelleil A."/>
            <person name="Alvarado L."/>
            <person name="Chapman S.B."/>
            <person name="Gainer-Dewar J."/>
            <person name="Goldberg J."/>
            <person name="Griggs A."/>
            <person name="Gujja S."/>
            <person name="Hansen M."/>
            <person name="Howarth C."/>
            <person name="Imamovic A."/>
            <person name="Larimer J."/>
            <person name="Murphy C."/>
            <person name="Naylor J."/>
            <person name="Pearson M."/>
            <person name="Poon T.W."/>
            <person name="Priest M."/>
            <person name="Roberts A."/>
            <person name="Saif S."/>
            <person name="Shea T."/>
            <person name="Sykes S."/>
            <person name="Wortman J."/>
            <person name="Nusbaum C."/>
            <person name="Birren B."/>
        </authorList>
    </citation>
    <scope>NUCLEOTIDE SEQUENCE [LARGE SCALE GENOMIC DNA]</scope>
    <source>
        <strain evidence="2 3">TKK-01-0051</strain>
    </source>
</reference>
<protein>
    <submittedName>
        <fullName evidence="2">Uncharacterized protein</fullName>
    </submittedName>
</protein>
<dbReference type="PATRIC" id="fig|1324261.3.peg.1269"/>
<keyword evidence="3" id="KW-1185">Reference proteome</keyword>
<organism evidence="2 3">
    <name type="scientific">Mycobacterium [tuberculosis] TKK-01-0051</name>
    <dbReference type="NCBI Taxonomy" id="1324261"/>
    <lineage>
        <taxon>Bacteria</taxon>
        <taxon>Bacillati</taxon>
        <taxon>Actinomycetota</taxon>
        <taxon>Actinomycetes</taxon>
        <taxon>Mycobacteriales</taxon>
        <taxon>Mycobacteriaceae</taxon>
        <taxon>Mycobacterium</taxon>
        <taxon>Mycobacterium avium complex (MAC)</taxon>
    </lineage>
</organism>
<feature type="compositionally biased region" description="Pro residues" evidence="1">
    <location>
        <begin position="13"/>
        <end position="25"/>
    </location>
</feature>
<evidence type="ECO:0000313" key="2">
    <source>
        <dbReference type="EMBL" id="KBZ68701.1"/>
    </source>
</evidence>
<accession>A0A051UJE1</accession>
<dbReference type="HOGENOM" id="CLU_189126_0_0_11"/>
<sequence>MTAVRYDDVVPAPLAPAPRRTPPARPQGSAGSGNPLMDMTTQLLSIPLHQLYAALWRIGVIEVRG</sequence>
<gene>
    <name evidence="2" type="ORF">K875_01258</name>
</gene>
<dbReference type="RefSeq" id="WP_044484005.1">
    <property type="nucleotide sequence ID" value="NZ_KK328284.1"/>
</dbReference>
<dbReference type="EMBL" id="JLXW01000002">
    <property type="protein sequence ID" value="KBZ68701.1"/>
    <property type="molecule type" value="Genomic_DNA"/>
</dbReference>
<proteinExistence type="predicted"/>
<dbReference type="AlphaFoldDB" id="A0A051UJE1"/>
<dbReference type="NCBIfam" id="NF040652">
    <property type="entry name" value="Mbox_reg_Rv1535"/>
    <property type="match status" value="1"/>
</dbReference>
<evidence type="ECO:0000256" key="1">
    <source>
        <dbReference type="SAM" id="MobiDB-lite"/>
    </source>
</evidence>
<name>A0A051UJE1_9MYCO</name>
<dbReference type="Proteomes" id="UP000025947">
    <property type="component" value="Unassembled WGS sequence"/>
</dbReference>
<dbReference type="NCBIfam" id="NF040653">
    <property type="entry name" value="Rv1535_dom"/>
    <property type="match status" value="1"/>
</dbReference>
<feature type="region of interest" description="Disordered" evidence="1">
    <location>
        <begin position="1"/>
        <end position="36"/>
    </location>
</feature>